<evidence type="ECO:0000256" key="2">
    <source>
        <dbReference type="ARBA" id="ARBA00022485"/>
    </source>
</evidence>
<organism evidence="9 10">
    <name type="scientific">Peptoniphilus indolicus</name>
    <dbReference type="NCBI Taxonomy" id="33030"/>
    <lineage>
        <taxon>Bacteria</taxon>
        <taxon>Bacillati</taxon>
        <taxon>Bacillota</taxon>
        <taxon>Tissierellia</taxon>
        <taxon>Tissierellales</taxon>
        <taxon>Peptoniphilaceae</taxon>
        <taxon>Peptoniphilus</taxon>
    </lineage>
</organism>
<proteinExistence type="predicted"/>
<protein>
    <submittedName>
        <fullName evidence="9">Electron transport protein yccM</fullName>
    </submittedName>
</protein>
<dbReference type="GO" id="GO:0051539">
    <property type="term" value="F:4 iron, 4 sulfur cluster binding"/>
    <property type="evidence" value="ECO:0007669"/>
    <property type="project" value="UniProtKB-KW"/>
</dbReference>
<dbReference type="PANTHER" id="PTHR30176">
    <property type="entry name" value="FERREDOXIN-TYPE PROTEIN NAPH"/>
    <property type="match status" value="1"/>
</dbReference>
<evidence type="ECO:0000313" key="9">
    <source>
        <dbReference type="EMBL" id="SUB74568.1"/>
    </source>
</evidence>
<evidence type="ECO:0000256" key="3">
    <source>
        <dbReference type="ARBA" id="ARBA00022723"/>
    </source>
</evidence>
<keyword evidence="7" id="KW-0812">Transmembrane</keyword>
<name>A0A379D9B6_9FIRM</name>
<evidence type="ECO:0000259" key="8">
    <source>
        <dbReference type="PROSITE" id="PS51379"/>
    </source>
</evidence>
<dbReference type="SUPFAM" id="SSF54862">
    <property type="entry name" value="4Fe-4S ferredoxins"/>
    <property type="match status" value="1"/>
</dbReference>
<dbReference type="AlphaFoldDB" id="A0A379D9B6"/>
<dbReference type="GO" id="GO:0046872">
    <property type="term" value="F:metal ion binding"/>
    <property type="evidence" value="ECO:0007669"/>
    <property type="project" value="UniProtKB-KW"/>
</dbReference>
<evidence type="ECO:0000256" key="7">
    <source>
        <dbReference type="SAM" id="Phobius"/>
    </source>
</evidence>
<dbReference type="InterPro" id="IPR051684">
    <property type="entry name" value="Electron_Trans/Redox"/>
</dbReference>
<evidence type="ECO:0000256" key="1">
    <source>
        <dbReference type="ARBA" id="ARBA00022448"/>
    </source>
</evidence>
<feature type="domain" description="4Fe-4S ferredoxin-type" evidence="8">
    <location>
        <begin position="249"/>
        <end position="280"/>
    </location>
</feature>
<evidence type="ECO:0000256" key="4">
    <source>
        <dbReference type="ARBA" id="ARBA00022982"/>
    </source>
</evidence>
<keyword evidence="7" id="KW-0472">Membrane</keyword>
<feature type="domain" description="4Fe-4S ferredoxin-type" evidence="8">
    <location>
        <begin position="226"/>
        <end position="245"/>
    </location>
</feature>
<dbReference type="Gene3D" id="3.30.70.20">
    <property type="match status" value="2"/>
</dbReference>
<feature type="transmembrane region" description="Helical" evidence="7">
    <location>
        <begin position="75"/>
        <end position="102"/>
    </location>
</feature>
<dbReference type="Proteomes" id="UP000254777">
    <property type="component" value="Unassembled WGS sequence"/>
</dbReference>
<dbReference type="PROSITE" id="PS51379">
    <property type="entry name" value="4FE4S_FER_2"/>
    <property type="match status" value="2"/>
</dbReference>
<dbReference type="GO" id="GO:0005886">
    <property type="term" value="C:plasma membrane"/>
    <property type="evidence" value="ECO:0007669"/>
    <property type="project" value="TreeGrafter"/>
</dbReference>
<keyword evidence="7" id="KW-1133">Transmembrane helix</keyword>
<dbReference type="InterPro" id="IPR017900">
    <property type="entry name" value="4Fe4S_Fe_S_CS"/>
</dbReference>
<dbReference type="InterPro" id="IPR017896">
    <property type="entry name" value="4Fe4S_Fe-S-bd"/>
</dbReference>
<evidence type="ECO:0000256" key="6">
    <source>
        <dbReference type="ARBA" id="ARBA00023014"/>
    </source>
</evidence>
<sequence length="299" mass="33168">MKKQFNSFRHKIQALATIITNGNVSGYISGKIYKGDIKNACVPGLNCYSCVGALGSCPIGSLQAVIGKKGGGFPFYVVGFLLLIGSLLGRLVCGWLCPFGLFQDLLHKIPFPKKIRTLPKEKILVKLKYLILLIFVIILPMYLVNNIGNGNPYFCKYICPVGTLEGGIPLVLLNKAMRGSIGFLFVWKNVILLTTIILSIIIYRPFCKLICPLGAIYSLFNKVSFYRYQINCEKCINCGRCAKICLMNVDPVKDANHLECIRCGNCRKACPKGAIELLIAGRKFEKINNIKNTTLENVK</sequence>
<dbReference type="EMBL" id="UGTH01000001">
    <property type="protein sequence ID" value="SUB74568.1"/>
    <property type="molecule type" value="Genomic_DNA"/>
</dbReference>
<keyword evidence="5" id="KW-0408">Iron</keyword>
<dbReference type="Pfam" id="PF12801">
    <property type="entry name" value="Fer4_5"/>
    <property type="match status" value="3"/>
</dbReference>
<keyword evidence="1" id="KW-0813">Transport</keyword>
<keyword evidence="3" id="KW-0479">Metal-binding</keyword>
<evidence type="ECO:0000256" key="5">
    <source>
        <dbReference type="ARBA" id="ARBA00023004"/>
    </source>
</evidence>
<gene>
    <name evidence="9" type="primary">yccM</name>
    <name evidence="9" type="ORF">NCTC11088_00318</name>
</gene>
<feature type="transmembrane region" description="Helical" evidence="7">
    <location>
        <begin position="181"/>
        <end position="203"/>
    </location>
</feature>
<keyword evidence="4" id="KW-0249">Electron transport</keyword>
<dbReference type="Pfam" id="PF00037">
    <property type="entry name" value="Fer4"/>
    <property type="match status" value="1"/>
</dbReference>
<dbReference type="PROSITE" id="PS00198">
    <property type="entry name" value="4FE4S_FER_1"/>
    <property type="match status" value="1"/>
</dbReference>
<dbReference type="PANTHER" id="PTHR30176:SF3">
    <property type="entry name" value="FERREDOXIN-TYPE PROTEIN NAPH"/>
    <property type="match status" value="1"/>
</dbReference>
<feature type="transmembrane region" description="Helical" evidence="7">
    <location>
        <begin position="123"/>
        <end position="144"/>
    </location>
</feature>
<keyword evidence="2" id="KW-0004">4Fe-4S</keyword>
<keyword evidence="6" id="KW-0411">Iron-sulfur</keyword>
<reference evidence="9 10" key="1">
    <citation type="submission" date="2018-06" db="EMBL/GenBank/DDBJ databases">
        <authorList>
            <consortium name="Pathogen Informatics"/>
            <person name="Doyle S."/>
        </authorList>
    </citation>
    <scope>NUCLEOTIDE SEQUENCE [LARGE SCALE GENOMIC DNA]</scope>
    <source>
        <strain evidence="9 10">NCTC11088</strain>
    </source>
</reference>
<accession>A0A379D9B6</accession>
<dbReference type="RefSeq" id="WP_004822173.1">
    <property type="nucleotide sequence ID" value="NZ_UGTH01000001.1"/>
</dbReference>
<evidence type="ECO:0000313" key="10">
    <source>
        <dbReference type="Proteomes" id="UP000254777"/>
    </source>
</evidence>